<dbReference type="PROSITE" id="PS51257">
    <property type="entry name" value="PROKAR_LIPOPROTEIN"/>
    <property type="match status" value="1"/>
</dbReference>
<feature type="transmembrane region" description="Helical" evidence="5">
    <location>
        <begin position="330"/>
        <end position="349"/>
    </location>
</feature>
<feature type="domain" description="O-antigen ligase-related" evidence="6">
    <location>
        <begin position="173"/>
        <end position="309"/>
    </location>
</feature>
<feature type="transmembrane region" description="Helical" evidence="5">
    <location>
        <begin position="212"/>
        <end position="231"/>
    </location>
</feature>
<evidence type="ECO:0000313" key="7">
    <source>
        <dbReference type="EMBL" id="KAA6348155.1"/>
    </source>
</evidence>
<name>A0A5J4SSN0_9ZZZZ</name>
<keyword evidence="4 5" id="KW-0472">Membrane</keyword>
<feature type="transmembrane region" description="Helical" evidence="5">
    <location>
        <begin position="173"/>
        <end position="200"/>
    </location>
</feature>
<evidence type="ECO:0000256" key="2">
    <source>
        <dbReference type="ARBA" id="ARBA00022692"/>
    </source>
</evidence>
<proteinExistence type="predicted"/>
<dbReference type="InterPro" id="IPR051533">
    <property type="entry name" value="WaaL-like"/>
</dbReference>
<evidence type="ECO:0000256" key="3">
    <source>
        <dbReference type="ARBA" id="ARBA00022989"/>
    </source>
</evidence>
<evidence type="ECO:0000256" key="4">
    <source>
        <dbReference type="ARBA" id="ARBA00023136"/>
    </source>
</evidence>
<accession>A0A5J4SSN0</accession>
<dbReference type="Pfam" id="PF04932">
    <property type="entry name" value="Wzy_C"/>
    <property type="match status" value="1"/>
</dbReference>
<feature type="transmembrane region" description="Helical" evidence="5">
    <location>
        <begin position="56"/>
        <end position="74"/>
    </location>
</feature>
<feature type="transmembrane region" description="Helical" evidence="5">
    <location>
        <begin position="296"/>
        <end position="318"/>
    </location>
</feature>
<dbReference type="GO" id="GO:0016020">
    <property type="term" value="C:membrane"/>
    <property type="evidence" value="ECO:0007669"/>
    <property type="project" value="UniProtKB-SubCell"/>
</dbReference>
<keyword evidence="2 5" id="KW-0812">Transmembrane</keyword>
<keyword evidence="3 5" id="KW-1133">Transmembrane helix</keyword>
<evidence type="ECO:0000259" key="6">
    <source>
        <dbReference type="Pfam" id="PF04932"/>
    </source>
</evidence>
<comment type="caution">
    <text evidence="7">The sequence shown here is derived from an EMBL/GenBank/DDBJ whole genome shotgun (WGS) entry which is preliminary data.</text>
</comment>
<evidence type="ECO:0000256" key="1">
    <source>
        <dbReference type="ARBA" id="ARBA00004141"/>
    </source>
</evidence>
<organism evidence="7">
    <name type="scientific">termite gut metagenome</name>
    <dbReference type="NCBI Taxonomy" id="433724"/>
    <lineage>
        <taxon>unclassified sequences</taxon>
        <taxon>metagenomes</taxon>
        <taxon>organismal metagenomes</taxon>
    </lineage>
</organism>
<dbReference type="PANTHER" id="PTHR37422">
    <property type="entry name" value="TEICHURONIC ACID BIOSYNTHESIS PROTEIN TUAE"/>
    <property type="match status" value="1"/>
</dbReference>
<dbReference type="InterPro" id="IPR007016">
    <property type="entry name" value="O-antigen_ligase-rel_domated"/>
</dbReference>
<gene>
    <name evidence="7" type="ORF">EZS27_004361</name>
</gene>
<sequence length="373" mass="43407">MKKGIVVYLIFILFVIYYLQGFLYSSGSILSQGCLFLIIVISFLYFIRTVFHKNIAFYKLWTVLFLLNTVYFFFGGDYKNENVGMYKNIIMVSLIFYPFYYFSLKGWLNKKKLIIFFLIMIPITIIQYYVNISSHNVSFNENFTNNVSYSFVQLIPFVFLIDKKRKLTPWMLIAILLSFTLLGSKRGAIIVGSIAIILYLYFQLKTTKTIKLYFFVILGIILIVLLSMQIIKNNDYLQSRYYQTIEGNSSGRDKIYSSIFNKWLNSDAKNFFLGFGFASSVTITDGTYAHNDWLELLSNCGLFGCVIYICLFIVAIRSIIKSNWNLDKRILMTTIILMWFATTLFSVWYTSSHTYPNVMLIAYLLGTASKSLE</sequence>
<dbReference type="EMBL" id="SNRY01000075">
    <property type="protein sequence ID" value="KAA6348155.1"/>
    <property type="molecule type" value="Genomic_DNA"/>
</dbReference>
<feature type="transmembrane region" description="Helical" evidence="5">
    <location>
        <begin position="5"/>
        <end position="23"/>
    </location>
</feature>
<feature type="transmembrane region" description="Helical" evidence="5">
    <location>
        <begin position="113"/>
        <end position="131"/>
    </location>
</feature>
<feature type="transmembrane region" description="Helical" evidence="5">
    <location>
        <begin position="86"/>
        <end position="104"/>
    </location>
</feature>
<dbReference type="PANTHER" id="PTHR37422:SF13">
    <property type="entry name" value="LIPOPOLYSACCHARIDE BIOSYNTHESIS PROTEIN PA4999-RELATED"/>
    <property type="match status" value="1"/>
</dbReference>
<protein>
    <recommendedName>
        <fullName evidence="6">O-antigen ligase-related domain-containing protein</fullName>
    </recommendedName>
</protein>
<evidence type="ECO:0000256" key="5">
    <source>
        <dbReference type="SAM" id="Phobius"/>
    </source>
</evidence>
<comment type="subcellular location">
    <subcellularLocation>
        <location evidence="1">Membrane</location>
        <topology evidence="1">Multi-pass membrane protein</topology>
    </subcellularLocation>
</comment>
<dbReference type="AlphaFoldDB" id="A0A5J4SSN0"/>
<reference evidence="7" key="1">
    <citation type="submission" date="2019-03" db="EMBL/GenBank/DDBJ databases">
        <title>Single cell metagenomics reveals metabolic interactions within the superorganism composed of flagellate Streblomastix strix and complex community of Bacteroidetes bacteria on its surface.</title>
        <authorList>
            <person name="Treitli S.C."/>
            <person name="Kolisko M."/>
            <person name="Husnik F."/>
            <person name="Keeling P."/>
            <person name="Hampl V."/>
        </authorList>
    </citation>
    <scope>NUCLEOTIDE SEQUENCE</scope>
    <source>
        <strain evidence="7">STM</strain>
    </source>
</reference>
<feature type="transmembrane region" description="Helical" evidence="5">
    <location>
        <begin position="29"/>
        <end position="47"/>
    </location>
</feature>